<sequence>MKSETFFKWVWNLNGLILLLGIVIGTLLISYQLAQTIFSDNYIEPPTLNLADDKNEEEKWRLGYPQRIGKTDFYFIELESEKLTIEAETEREFGQVTENFNGSSYYKYNATRSKNVMFINGKTNHSNWLFSTTDQLILDIQPLYLSEFDSQSSAAGIAYDVIKNDTNNDGLLNSDDKSTFALSKTDGSDYNEIITGYDSVLEYDVNEDGNLFVLFIDNSDVFSMLVDLTTFKITNKKQLPKVGKI</sequence>
<protein>
    <submittedName>
        <fullName evidence="2">Uncharacterized protein</fullName>
    </submittedName>
</protein>
<dbReference type="STRING" id="187330.AMS58_18465"/>
<name>A0A0N1EGT0_9GAMM</name>
<comment type="caution">
    <text evidence="2">The sequence shown here is derived from an EMBL/GenBank/DDBJ whole genome shotgun (WGS) entry which is preliminary data.</text>
</comment>
<keyword evidence="3" id="KW-1185">Reference proteome</keyword>
<proteinExistence type="predicted"/>
<dbReference type="EMBL" id="LHPH01000021">
    <property type="protein sequence ID" value="KPH60202.1"/>
    <property type="molecule type" value="Genomic_DNA"/>
</dbReference>
<gene>
    <name evidence="2" type="ORF">ADS77_16275</name>
</gene>
<evidence type="ECO:0000256" key="1">
    <source>
        <dbReference type="SAM" id="Phobius"/>
    </source>
</evidence>
<evidence type="ECO:0000313" key="2">
    <source>
        <dbReference type="EMBL" id="KPH60202.1"/>
    </source>
</evidence>
<dbReference type="Proteomes" id="UP000037848">
    <property type="component" value="Unassembled WGS sequence"/>
</dbReference>
<dbReference type="PATRIC" id="fig|187330.3.peg.1673"/>
<reference evidence="2 3" key="1">
    <citation type="submission" date="2015-08" db="EMBL/GenBank/DDBJ databases">
        <title>Draft Genome Sequence of Pseudoalteromonas porphyrae UCD-SED14.</title>
        <authorList>
            <person name="Coil D.A."/>
            <person name="Jospin G."/>
            <person name="Lee R.D."/>
            <person name="Eisen J.A."/>
        </authorList>
    </citation>
    <scope>NUCLEOTIDE SEQUENCE [LARGE SCALE GENOMIC DNA]</scope>
    <source>
        <strain evidence="2 3">UCD-SED14</strain>
    </source>
</reference>
<dbReference type="RefSeq" id="WP_054206479.1">
    <property type="nucleotide sequence ID" value="NZ_LHPH01000021.1"/>
</dbReference>
<keyword evidence="1" id="KW-1133">Transmembrane helix</keyword>
<accession>A0A0N1EGT0</accession>
<feature type="transmembrane region" description="Helical" evidence="1">
    <location>
        <begin position="12"/>
        <end position="34"/>
    </location>
</feature>
<dbReference type="OrthoDB" id="572046at2"/>
<organism evidence="2 3">
    <name type="scientific">Pseudoalteromonas porphyrae</name>
    <dbReference type="NCBI Taxonomy" id="187330"/>
    <lineage>
        <taxon>Bacteria</taxon>
        <taxon>Pseudomonadati</taxon>
        <taxon>Pseudomonadota</taxon>
        <taxon>Gammaproteobacteria</taxon>
        <taxon>Alteromonadales</taxon>
        <taxon>Pseudoalteromonadaceae</taxon>
        <taxon>Pseudoalteromonas</taxon>
    </lineage>
</organism>
<keyword evidence="1" id="KW-0472">Membrane</keyword>
<dbReference type="AlphaFoldDB" id="A0A0N1EGT0"/>
<evidence type="ECO:0000313" key="3">
    <source>
        <dbReference type="Proteomes" id="UP000037848"/>
    </source>
</evidence>
<keyword evidence="1" id="KW-0812">Transmembrane</keyword>